<sequence length="357" mass="41316">MAAIQIGYWGIVFQRLAWYKTPPVDAKLSFPAVSIVICARDEAANLQKNLESILKQDYSIFEVIVVNDDSSDDTSAVLARLSEEYSHLKVVQIEHKKVKGKKAALTRGIQVAKYPWLLLTDADCIPNSTHWITKMYQQAHATNSAIVLGYGPYQIEESWLNRWVQFETIYVAIQYFSFALWKEPYMGVGRNLMYPKKLFLQNRGFEQHQHLISGDDDLFVNAAATSQNTTICLESDSFMYSTVPTSWGALYRQKKRHYSSSNHYKLKHKILLGLLSSSHLCFYLGFFIFIGANVWNCAIIMILILRTFLLHTVFFNYLKKIKYISFFKYVLLLDVLLPIYYLIFASTLVEQKNKTWK</sequence>
<evidence type="ECO:0000313" key="7">
    <source>
        <dbReference type="Proteomes" id="UP001060919"/>
    </source>
</evidence>
<evidence type="ECO:0000256" key="2">
    <source>
        <dbReference type="ARBA" id="ARBA00022676"/>
    </source>
</evidence>
<evidence type="ECO:0000256" key="3">
    <source>
        <dbReference type="ARBA" id="ARBA00022679"/>
    </source>
</evidence>
<feature type="domain" description="Glycosyltransferase 2-like" evidence="5">
    <location>
        <begin position="34"/>
        <end position="173"/>
    </location>
</feature>
<dbReference type="SUPFAM" id="SSF53448">
    <property type="entry name" value="Nucleotide-diphospho-sugar transferases"/>
    <property type="match status" value="1"/>
</dbReference>
<evidence type="ECO:0000256" key="4">
    <source>
        <dbReference type="SAM" id="Phobius"/>
    </source>
</evidence>
<keyword evidence="7" id="KW-1185">Reference proteome</keyword>
<evidence type="ECO:0000256" key="1">
    <source>
        <dbReference type="ARBA" id="ARBA00006739"/>
    </source>
</evidence>
<keyword evidence="4" id="KW-0472">Membrane</keyword>
<dbReference type="Gene3D" id="3.90.550.10">
    <property type="entry name" value="Spore Coat Polysaccharide Biosynthesis Protein SpsA, Chain A"/>
    <property type="match status" value="1"/>
</dbReference>
<name>A0A915YF60_9BACT</name>
<dbReference type="AlphaFoldDB" id="A0A915YF60"/>
<dbReference type="InterPro" id="IPR001173">
    <property type="entry name" value="Glyco_trans_2-like"/>
</dbReference>
<gene>
    <name evidence="6" type="ORF">AsAng_0027140</name>
</gene>
<protein>
    <submittedName>
        <fullName evidence="6">Glycosyltransferase</fullName>
    </submittedName>
</protein>
<dbReference type="GO" id="GO:0016757">
    <property type="term" value="F:glycosyltransferase activity"/>
    <property type="evidence" value="ECO:0007669"/>
    <property type="project" value="UniProtKB-KW"/>
</dbReference>
<evidence type="ECO:0000259" key="5">
    <source>
        <dbReference type="Pfam" id="PF00535"/>
    </source>
</evidence>
<comment type="similarity">
    <text evidence="1">Belongs to the glycosyltransferase 2 family.</text>
</comment>
<keyword evidence="4" id="KW-0812">Transmembrane</keyword>
<evidence type="ECO:0000313" key="6">
    <source>
        <dbReference type="EMBL" id="BDS11999.1"/>
    </source>
</evidence>
<reference evidence="6" key="1">
    <citation type="submission" date="2022-09" db="EMBL/GenBank/DDBJ databases">
        <title>Aureispira anguillicida sp. nov., isolated from Leptocephalus of Japanese eel Anguilla japonica.</title>
        <authorList>
            <person name="Yuasa K."/>
            <person name="Mekata T."/>
            <person name="Ikunari K."/>
        </authorList>
    </citation>
    <scope>NUCLEOTIDE SEQUENCE</scope>
    <source>
        <strain evidence="6">EL160426</strain>
    </source>
</reference>
<dbReference type="KEGG" id="aup:AsAng_0027140"/>
<dbReference type="Proteomes" id="UP001060919">
    <property type="component" value="Chromosome"/>
</dbReference>
<dbReference type="Pfam" id="PF00535">
    <property type="entry name" value="Glycos_transf_2"/>
    <property type="match status" value="1"/>
</dbReference>
<dbReference type="InterPro" id="IPR029044">
    <property type="entry name" value="Nucleotide-diphossugar_trans"/>
</dbReference>
<dbReference type="EMBL" id="AP026867">
    <property type="protein sequence ID" value="BDS11999.1"/>
    <property type="molecule type" value="Genomic_DNA"/>
</dbReference>
<dbReference type="RefSeq" id="WP_264793125.1">
    <property type="nucleotide sequence ID" value="NZ_AP026867.1"/>
</dbReference>
<feature type="transmembrane region" description="Helical" evidence="4">
    <location>
        <begin position="330"/>
        <end position="349"/>
    </location>
</feature>
<accession>A0A915YF60</accession>
<dbReference type="PANTHER" id="PTHR43630">
    <property type="entry name" value="POLY-BETA-1,6-N-ACETYL-D-GLUCOSAMINE SYNTHASE"/>
    <property type="match status" value="1"/>
</dbReference>
<proteinExistence type="inferred from homology"/>
<dbReference type="PANTHER" id="PTHR43630:SF1">
    <property type="entry name" value="POLY-BETA-1,6-N-ACETYL-D-GLUCOSAMINE SYNTHASE"/>
    <property type="match status" value="1"/>
</dbReference>
<keyword evidence="2" id="KW-0328">Glycosyltransferase</keyword>
<keyword evidence="3" id="KW-0808">Transferase</keyword>
<keyword evidence="4" id="KW-1133">Transmembrane helix</keyword>
<organism evidence="6 7">
    <name type="scientific">Aureispira anguillae</name>
    <dbReference type="NCBI Taxonomy" id="2864201"/>
    <lineage>
        <taxon>Bacteria</taxon>
        <taxon>Pseudomonadati</taxon>
        <taxon>Bacteroidota</taxon>
        <taxon>Saprospiria</taxon>
        <taxon>Saprospirales</taxon>
        <taxon>Saprospiraceae</taxon>
        <taxon>Aureispira</taxon>
    </lineage>
</organism>